<comment type="caution">
    <text evidence="1">The sequence shown here is derived from an EMBL/GenBank/DDBJ whole genome shotgun (WGS) entry which is preliminary data.</text>
</comment>
<reference evidence="1 2" key="1">
    <citation type="submission" date="2018-03" db="EMBL/GenBank/DDBJ databases">
        <title>Genome sequence of Moorella stamsii DSM 26217.</title>
        <authorList>
            <person name="Poehlein A."/>
            <person name="Daniel R."/>
        </authorList>
    </citation>
    <scope>NUCLEOTIDE SEQUENCE [LARGE SCALE GENOMIC DNA]</scope>
    <source>
        <strain evidence="2">DSM 26217</strain>
    </source>
</reference>
<protein>
    <recommendedName>
        <fullName evidence="3">Glucuronate isomerase</fullName>
    </recommendedName>
</protein>
<dbReference type="EMBL" id="PVXL01000027">
    <property type="protein sequence ID" value="PRR74830.1"/>
    <property type="molecule type" value="Genomic_DNA"/>
</dbReference>
<sequence>MAVINQDNLTMVITKEVERVQVTDIHTHLYPPGFGDMFLYGIDELLTYHYLIAEFFRYATMDYEKFFSLSKMQQAELIYQTLFIKHSPVSEAQRGVLTVLKELGLDVNKRDLRVFREQISIIPVMEYVNRIFALAGVKEVIMTNDPFDSTERQWWEKVGNKDPRFKAALRLDPLLNDYEKNYKELIKLGYRVDRCLDENTISEIKRYLKDWVKKINAVYMAVSLPPDFTVPEDSYCSRILELCVLPICKEVKIPLALMIGVKRSVNPYLGLAADSLGKADIRSIEYLCRTYPENKFLVTMLSKENQHELVVTARKFRNLMVFGCWWFLNNPDMVKEITSMRLDTLGLSFIPQHSDARVLEHLIYKWVHFRKIIAGVLTKKYQLLLENGWRVTEEEIKRDIEDLFSNNFWNFVGRNS</sequence>
<dbReference type="Gene3D" id="3.20.20.140">
    <property type="entry name" value="Metal-dependent hydrolases"/>
    <property type="match status" value="1"/>
</dbReference>
<gene>
    <name evidence="1" type="ORF">MOST_09380</name>
</gene>
<evidence type="ECO:0008006" key="3">
    <source>
        <dbReference type="Google" id="ProtNLM"/>
    </source>
</evidence>
<dbReference type="SUPFAM" id="SSF51556">
    <property type="entry name" value="Metallo-dependent hydrolases"/>
    <property type="match status" value="1"/>
</dbReference>
<dbReference type="AlphaFoldDB" id="A0A9X7P6U4"/>
<name>A0A9X7P6U4_9FIRM</name>
<proteinExistence type="predicted"/>
<dbReference type="InterPro" id="IPR032466">
    <property type="entry name" value="Metal_Hydrolase"/>
</dbReference>
<organism evidence="1 2">
    <name type="scientific">Neomoorella stamsii</name>
    <dbReference type="NCBI Taxonomy" id="1266720"/>
    <lineage>
        <taxon>Bacteria</taxon>
        <taxon>Bacillati</taxon>
        <taxon>Bacillota</taxon>
        <taxon>Clostridia</taxon>
        <taxon>Neomoorellales</taxon>
        <taxon>Neomoorellaceae</taxon>
        <taxon>Neomoorella</taxon>
    </lineage>
</organism>
<evidence type="ECO:0000313" key="2">
    <source>
        <dbReference type="Proteomes" id="UP000239430"/>
    </source>
</evidence>
<keyword evidence="2" id="KW-1185">Reference proteome</keyword>
<dbReference type="Gene3D" id="1.10.2020.10">
    <property type="entry name" value="uronate isomerase, domain 2, chain A"/>
    <property type="match status" value="1"/>
</dbReference>
<evidence type="ECO:0000313" key="1">
    <source>
        <dbReference type="EMBL" id="PRR74830.1"/>
    </source>
</evidence>
<accession>A0A9X7P6U4</accession>
<dbReference type="Proteomes" id="UP000239430">
    <property type="component" value="Unassembled WGS sequence"/>
</dbReference>